<dbReference type="FunFam" id="1.25.10.10:FF:001136">
    <property type="entry name" value="Beta-catenin-like protein 1"/>
    <property type="match status" value="1"/>
</dbReference>
<dbReference type="InterPro" id="IPR013180">
    <property type="entry name" value="CTNNBL1_N"/>
</dbReference>
<feature type="compositionally biased region" description="Polar residues" evidence="6">
    <location>
        <begin position="48"/>
        <end position="60"/>
    </location>
</feature>
<evidence type="ECO:0000313" key="8">
    <source>
        <dbReference type="EMBL" id="KAG7126529.1"/>
    </source>
</evidence>
<evidence type="ECO:0000256" key="4">
    <source>
        <dbReference type="ARBA" id="ARBA00023054"/>
    </source>
</evidence>
<dbReference type="PANTHER" id="PTHR14978">
    <property type="entry name" value="BETA-CATENIN-LIKE PROTEIN 1 NUCLEAR ASSOCIATED PROTEIN"/>
    <property type="match status" value="1"/>
</dbReference>
<dbReference type="AlphaFoldDB" id="A0A8I2ZDM7"/>
<proteinExistence type="predicted"/>
<dbReference type="Proteomes" id="UP000689129">
    <property type="component" value="Unassembled WGS sequence"/>
</dbReference>
<evidence type="ECO:0000259" key="7">
    <source>
        <dbReference type="SMART" id="SM01156"/>
    </source>
</evidence>
<feature type="region of interest" description="Disordered" evidence="6">
    <location>
        <begin position="1"/>
        <end position="101"/>
    </location>
</feature>
<keyword evidence="2" id="KW-0597">Phosphoprotein</keyword>
<accession>A0A8I2ZDM7</accession>
<evidence type="ECO:0000256" key="2">
    <source>
        <dbReference type="ARBA" id="ARBA00022553"/>
    </source>
</evidence>
<dbReference type="Pfam" id="PF08216">
    <property type="entry name" value="CTNNBL"/>
    <property type="match status" value="1"/>
</dbReference>
<reference evidence="8" key="1">
    <citation type="journal article" date="2021" name="Mol. Plant Pathol.">
        <title>A 20-kb lineage-specific genomic region tames virulence in pathogenic amphidiploid Verticillium longisporum.</title>
        <authorList>
            <person name="Harting R."/>
            <person name="Starke J."/>
            <person name="Kusch H."/>
            <person name="Poggeler S."/>
            <person name="Maurus I."/>
            <person name="Schluter R."/>
            <person name="Landesfeind M."/>
            <person name="Bulla I."/>
            <person name="Nowrousian M."/>
            <person name="de Jonge R."/>
            <person name="Stahlhut G."/>
            <person name="Hoff K.J."/>
            <person name="Asshauer K.P."/>
            <person name="Thurmer A."/>
            <person name="Stanke M."/>
            <person name="Daniel R."/>
            <person name="Morgenstern B."/>
            <person name="Thomma B.P.H.J."/>
            <person name="Kronstad J.W."/>
            <person name="Braus-Stromeyer S.A."/>
            <person name="Braus G.H."/>
        </authorList>
    </citation>
    <scope>NUCLEOTIDE SEQUENCE</scope>
    <source>
        <strain evidence="8">Vl32</strain>
    </source>
</reference>
<dbReference type="GO" id="GO:0005681">
    <property type="term" value="C:spliceosomal complex"/>
    <property type="evidence" value="ECO:0007669"/>
    <property type="project" value="TreeGrafter"/>
</dbReference>
<keyword evidence="3" id="KW-0677">Repeat</keyword>
<dbReference type="EMBL" id="JAEMWZ010000299">
    <property type="protein sequence ID" value="KAG7126529.1"/>
    <property type="molecule type" value="Genomic_DNA"/>
</dbReference>
<feature type="compositionally biased region" description="Basic and acidic residues" evidence="6">
    <location>
        <begin position="17"/>
        <end position="27"/>
    </location>
</feature>
<evidence type="ECO:0000313" key="9">
    <source>
        <dbReference type="Proteomes" id="UP000689129"/>
    </source>
</evidence>
<comment type="subcellular location">
    <subcellularLocation>
        <location evidence="1">Nucleus</location>
    </subcellularLocation>
</comment>
<name>A0A8I2ZDM7_VERLO</name>
<evidence type="ECO:0000256" key="6">
    <source>
        <dbReference type="SAM" id="MobiDB-lite"/>
    </source>
</evidence>
<dbReference type="SMART" id="SM01156">
    <property type="entry name" value="DUF1716"/>
    <property type="match status" value="1"/>
</dbReference>
<feature type="domain" description="Beta-catenin-like protein 1 N-terminal" evidence="7">
    <location>
        <begin position="103"/>
        <end position="211"/>
    </location>
</feature>
<dbReference type="GO" id="GO:0010467">
    <property type="term" value="P:gene expression"/>
    <property type="evidence" value="ECO:0007669"/>
    <property type="project" value="UniProtKB-ARBA"/>
</dbReference>
<sequence length="599" mass="66505">MPKVDDLFSQAGAQSKRRLDPIRDPAEVYKSARLNDDDLRRNEARNDGFSTGRTGHTSDPTPKAEAGPDDDHNSRAPSLTHNDGIDAEEDDDGEGRFFGGGVSRQETEIMDYVAARGDDIPIPEKIDNTWLRKTALSFERHINKNAELRAKFENDPQKFIASEADLDAAIKDLSILSDYPGLWPELVRLGCVGSLVGLLAHDNTDIAIDAVEIIGELTDEDVAATDDRWNTLVDSMLEADLVDLLVSNLTRLNENDEADRSGVYHALSVVENILSRRSIAERVGQNDLLVKWLLARIQRNEVIVSQNKQYCAEILAIIAQTSSQTRAKLTSLGTVDAALQLVAVYRKRDPERGSEAEYMQNLFETLTCLVDEPEGKTKLLEAEGIELCLIMLREGKASKMPALRLLDHSTAGMAGGETCQRLVEAGGLKNIFTMFMKRQDGPTVDHLVNIFASLLRLLPLNSAERIRTLAKFVEKRYEKTERLVTVRKDLASRLQVVEQRIQAERDELDEDAGAEAADEWLSWRLEGGLFGLQAVDIVLAWLVAEDSGARATVERLFADQGENLEVLRKSLKGQLDDLGDEVDGTSDKKDMLGSLLHFV</sequence>
<comment type="caution">
    <text evidence="8">The sequence shown here is derived from an EMBL/GenBank/DDBJ whole genome shotgun (WGS) entry which is preliminary data.</text>
</comment>
<evidence type="ECO:0000256" key="5">
    <source>
        <dbReference type="ARBA" id="ARBA00023242"/>
    </source>
</evidence>
<dbReference type="OrthoDB" id="1898821at2759"/>
<organism evidence="8 9">
    <name type="scientific">Verticillium longisporum</name>
    <name type="common">Verticillium dahliae var. longisporum</name>
    <dbReference type="NCBI Taxonomy" id="100787"/>
    <lineage>
        <taxon>Eukaryota</taxon>
        <taxon>Fungi</taxon>
        <taxon>Dikarya</taxon>
        <taxon>Ascomycota</taxon>
        <taxon>Pezizomycotina</taxon>
        <taxon>Sordariomycetes</taxon>
        <taxon>Hypocreomycetidae</taxon>
        <taxon>Glomerellales</taxon>
        <taxon>Plectosphaerellaceae</taxon>
        <taxon>Verticillium</taxon>
    </lineage>
</organism>
<feature type="compositionally biased region" description="Basic and acidic residues" evidence="6">
    <location>
        <begin position="33"/>
        <end position="46"/>
    </location>
</feature>
<keyword evidence="4" id="KW-0175">Coiled coil</keyword>
<evidence type="ECO:0000256" key="1">
    <source>
        <dbReference type="ARBA" id="ARBA00004123"/>
    </source>
</evidence>
<keyword evidence="5" id="KW-0539">Nucleus</keyword>
<evidence type="ECO:0000256" key="3">
    <source>
        <dbReference type="ARBA" id="ARBA00022737"/>
    </source>
</evidence>
<protein>
    <submittedName>
        <fullName evidence="8">Beta-catenin-like protein 1 like</fullName>
    </submittedName>
</protein>
<gene>
    <name evidence="8" type="ORF">HYQ45_012806</name>
</gene>
<dbReference type="InterPro" id="IPR039678">
    <property type="entry name" value="CTNNBL1"/>
</dbReference>
<dbReference type="PANTHER" id="PTHR14978:SF0">
    <property type="entry name" value="BETA-CATENIN-LIKE PROTEIN 1"/>
    <property type="match status" value="1"/>
</dbReference>